<proteinExistence type="predicted"/>
<accession>A0ACC1RIQ3</accession>
<comment type="caution">
    <text evidence="1">The sequence shown here is derived from an EMBL/GenBank/DDBJ whole genome shotgun (WGS) entry which is preliminary data.</text>
</comment>
<reference evidence="1" key="1">
    <citation type="submission" date="2022-07" db="EMBL/GenBank/DDBJ databases">
        <title>Genome Sequence of Phlebia brevispora.</title>
        <authorList>
            <person name="Buettner E."/>
        </authorList>
    </citation>
    <scope>NUCLEOTIDE SEQUENCE</scope>
    <source>
        <strain evidence="1">MPL23</strain>
    </source>
</reference>
<sequence length="463" mass="50799">MDPALLVEEADLIIRRVKLPYHDPTSHLATKLFTLTCRNGAIFSIVEDARPLGNTEVAASDTPSDQVVDGEGKGLLMPSLCHGHIHLDKCYLLAQCDELITGDFAEALRVTADAKASFPSRLGDLYSRGRQLILASMESGVTMMRAHVEVDDTVRMTCLETGLRLKREFAHTFFAQDPLFPKTSSDIPGENWDLLRSAAMQSGVEVIGSAPYVEPSTEKAKQNILLILDFAQEHHLHADFHLDYNLNVSQEPLVWFLLESLRKRIKNGTWRRDRHVCVGHATHLTLWTAEQWSTFAHAVAEDDLPISLVGLPQSDLYMMGRDMSYPPRSTLNPVKLARDHGLRVAMAVNNVGNAFTPQGAPDPLALCPLGMALFQTGTKKDCATLIEAVTVNARHAIGSGTAGTSLTPQVGDPADFVLLHDNGDVQAAACNPCFSRTTVKAGRIVSRREGHCWHLGQTASELR</sequence>
<organism evidence="1 2">
    <name type="scientific">Phlebia brevispora</name>
    <dbReference type="NCBI Taxonomy" id="194682"/>
    <lineage>
        <taxon>Eukaryota</taxon>
        <taxon>Fungi</taxon>
        <taxon>Dikarya</taxon>
        <taxon>Basidiomycota</taxon>
        <taxon>Agaricomycotina</taxon>
        <taxon>Agaricomycetes</taxon>
        <taxon>Polyporales</taxon>
        <taxon>Meruliaceae</taxon>
        <taxon>Phlebia</taxon>
    </lineage>
</organism>
<keyword evidence="2" id="KW-1185">Reference proteome</keyword>
<dbReference type="Proteomes" id="UP001148662">
    <property type="component" value="Unassembled WGS sequence"/>
</dbReference>
<name>A0ACC1RIQ3_9APHY</name>
<evidence type="ECO:0000313" key="1">
    <source>
        <dbReference type="EMBL" id="KAJ3519450.1"/>
    </source>
</evidence>
<evidence type="ECO:0000313" key="2">
    <source>
        <dbReference type="Proteomes" id="UP001148662"/>
    </source>
</evidence>
<protein>
    <submittedName>
        <fullName evidence="1">Uncharacterized protein</fullName>
    </submittedName>
</protein>
<dbReference type="EMBL" id="JANHOG010002841">
    <property type="protein sequence ID" value="KAJ3519450.1"/>
    <property type="molecule type" value="Genomic_DNA"/>
</dbReference>
<gene>
    <name evidence="1" type="ORF">NM688_g9299</name>
</gene>